<dbReference type="RefSeq" id="XP_002128751.1">
    <property type="nucleotide sequence ID" value="XM_002128715.5"/>
</dbReference>
<feature type="signal peptide" evidence="2">
    <location>
        <begin position="1"/>
        <end position="22"/>
    </location>
</feature>
<reference evidence="4" key="2">
    <citation type="journal article" date="2008" name="Genome Biol.">
        <title>Improved genome assembly and evidence-based global gene model set for the chordate Ciona intestinalis: new insight into intron and operon populations.</title>
        <authorList>
            <person name="Satou Y."/>
            <person name="Mineta K."/>
            <person name="Ogasawara M."/>
            <person name="Sasakura Y."/>
            <person name="Shoguchi E."/>
            <person name="Ueno K."/>
            <person name="Yamada L."/>
            <person name="Matsumoto J."/>
            <person name="Wasserscheid J."/>
            <person name="Dewar K."/>
            <person name="Wiley G.B."/>
            <person name="Macmil S.L."/>
            <person name="Roe B.A."/>
            <person name="Zeller R.W."/>
            <person name="Hastings K.E."/>
            <person name="Lemaire P."/>
            <person name="Lindquist E."/>
            <person name="Endo T."/>
            <person name="Hotta K."/>
            <person name="Inaba K."/>
        </authorList>
    </citation>
    <scope>NUCLEOTIDE SEQUENCE [LARGE SCALE GENOMIC DNA]</scope>
    <source>
        <strain evidence="4">wild type</strain>
    </source>
</reference>
<dbReference type="InterPro" id="IPR002656">
    <property type="entry name" value="Acyl_transf_3_dom"/>
</dbReference>
<accession>F7AR57</accession>
<dbReference type="Proteomes" id="UP000008144">
    <property type="component" value="Chromosome 1"/>
</dbReference>
<feature type="transmembrane region" description="Helical" evidence="1">
    <location>
        <begin position="551"/>
        <end position="568"/>
    </location>
</feature>
<proteinExistence type="predicted"/>
<feature type="transmembrane region" description="Helical" evidence="1">
    <location>
        <begin position="448"/>
        <end position="470"/>
    </location>
</feature>
<dbReference type="Pfam" id="PF01757">
    <property type="entry name" value="Acyl_transf_3"/>
    <property type="match status" value="1"/>
</dbReference>
<evidence type="ECO:0000256" key="2">
    <source>
        <dbReference type="SAM" id="SignalP"/>
    </source>
</evidence>
<dbReference type="Pfam" id="PF20146">
    <property type="entry name" value="NRF"/>
    <property type="match status" value="1"/>
</dbReference>
<accession>A0A1W2WHL1</accession>
<dbReference type="PANTHER" id="PTHR11161:SF0">
    <property type="entry name" value="O-ACYLTRANSFERASE LIKE PROTEIN"/>
    <property type="match status" value="1"/>
</dbReference>
<name>F7AR57_CIOIN</name>
<feature type="transmembrane region" description="Helical" evidence="1">
    <location>
        <begin position="341"/>
        <end position="363"/>
    </location>
</feature>
<dbReference type="OrthoDB" id="207378at2759"/>
<evidence type="ECO:0000313" key="4">
    <source>
        <dbReference type="Ensembl" id="ENSCINP00000013754.3"/>
    </source>
</evidence>
<sequence>MQLEIHVCLMVLLIQVVQYVHCAQVTPLTVANPNNILKTKLQSHTTVNNELFSAVNNFNIEHMTKLLRNGLQSSPSNVSDDCIVSFLQLANDILVSIEQHQLMQSYAVKVFDAWGKLESGILEGNVAWPGRYYECENIKHGNFTGNYCSMYVGTPAQAVAFGIGTPTGVTVGGCFPDKCNNSELYQIFQPLAQSHNLTVQVNCPNVSITWGFKEGIGLFVCIALALCVIASTTYDYMSQLKSNSLKLEFSDTNTLLNPDENKQQTQGKLHKLAISFSVITNTRILLNTDQKPGQINCLHGMRFLSMSWVMLGHSFLFSVSYSDNIMFSARYFIEHWDFQAVANATVSVDSFFYLSGLLVAYLGMKEINRRDGKMNVPLMYLHRYLRLTPAYAFCILLCVSIYPMLGDGPNWPAITVALSESCQKSWWSNLLYFNNLYPANMAEECYGWGWYLANDTQFYLLAPLFLYALYKIPAVGIALVLIFATASIAVTGGFSAHTNQQPQVIDIGALAYYMANSPFVHPHSNGTNNTVFAADPASQYSTYMFDLYTKPWCRIGAWLVGLLTGYLLHVNNNKIKMPKVVVALGWIAAVALNCSILYGLFPTIRDGSLLNNNTAAFYNAMFRPLWCVGLAWVTVACVSGYGGPVNTFLSWKAFIPLSRLTYCTYLVHPLVIWWFLGTEEIKYHYSIHFIMLLFLACLVLAILMAYIVSMLIEAPIIAVVKTAFGKTEKQPIPPITHYSNGNGNLPSNQDGFLINAGNEHDG</sequence>
<keyword evidence="1" id="KW-0812">Transmembrane</keyword>
<evidence type="ECO:0000259" key="3">
    <source>
        <dbReference type="SMART" id="SM00703"/>
    </source>
</evidence>
<dbReference type="OMA" id="DIAYFLW"/>
<dbReference type="InParanoid" id="F7AR57"/>
<keyword evidence="2" id="KW-0732">Signal</keyword>
<dbReference type="GeneTree" id="ENSGT00530000063340"/>
<feature type="transmembrane region" description="Helical" evidence="1">
    <location>
        <begin position="653"/>
        <end position="675"/>
    </location>
</feature>
<feature type="transmembrane region" description="Helical" evidence="1">
    <location>
        <begin position="477"/>
        <end position="496"/>
    </location>
</feature>
<feature type="domain" description="Nose resistant-to-fluoxetine protein N-terminal" evidence="3">
    <location>
        <begin position="79"/>
        <end position="205"/>
    </location>
</feature>
<protein>
    <submittedName>
        <fullName evidence="4">Nose resistant to fluoxetine protein 6</fullName>
    </submittedName>
</protein>
<feature type="chain" id="PRO_5014090642" evidence="2">
    <location>
        <begin position="23"/>
        <end position="762"/>
    </location>
</feature>
<dbReference type="SMART" id="SM00703">
    <property type="entry name" value="NRF"/>
    <property type="match status" value="1"/>
</dbReference>
<feature type="transmembrane region" description="Helical" evidence="1">
    <location>
        <begin position="687"/>
        <end position="708"/>
    </location>
</feature>
<feature type="transmembrane region" description="Helical" evidence="1">
    <location>
        <begin position="216"/>
        <end position="237"/>
    </location>
</feature>
<reference evidence="5" key="1">
    <citation type="journal article" date="2002" name="Science">
        <title>The draft genome of Ciona intestinalis: insights into chordate and vertebrate origins.</title>
        <authorList>
            <person name="Dehal P."/>
            <person name="Satou Y."/>
            <person name="Campbell R.K."/>
            <person name="Chapman J."/>
            <person name="Degnan B."/>
            <person name="De Tomaso A."/>
            <person name="Davidson B."/>
            <person name="Di Gregorio A."/>
            <person name="Gelpke M."/>
            <person name="Goodstein D.M."/>
            <person name="Harafuji N."/>
            <person name="Hastings K.E."/>
            <person name="Ho I."/>
            <person name="Hotta K."/>
            <person name="Huang W."/>
            <person name="Kawashima T."/>
            <person name="Lemaire P."/>
            <person name="Martinez D."/>
            <person name="Meinertzhagen I.A."/>
            <person name="Necula S."/>
            <person name="Nonaka M."/>
            <person name="Putnam N."/>
            <person name="Rash S."/>
            <person name="Saiga H."/>
            <person name="Satake M."/>
            <person name="Terry A."/>
            <person name="Yamada L."/>
            <person name="Wang H.G."/>
            <person name="Awazu S."/>
            <person name="Azumi K."/>
            <person name="Boore J."/>
            <person name="Branno M."/>
            <person name="Chin-Bow S."/>
            <person name="DeSantis R."/>
            <person name="Doyle S."/>
            <person name="Francino P."/>
            <person name="Keys D.N."/>
            <person name="Haga S."/>
            <person name="Hayashi H."/>
            <person name="Hino K."/>
            <person name="Imai K.S."/>
            <person name="Inaba K."/>
            <person name="Kano S."/>
            <person name="Kobayashi K."/>
            <person name="Kobayashi M."/>
            <person name="Lee B.I."/>
            <person name="Makabe K.W."/>
            <person name="Manohar C."/>
            <person name="Matassi G."/>
            <person name="Medina M."/>
            <person name="Mochizuki Y."/>
            <person name="Mount S."/>
            <person name="Morishita T."/>
            <person name="Miura S."/>
            <person name="Nakayama A."/>
            <person name="Nishizaka S."/>
            <person name="Nomoto H."/>
            <person name="Ohta F."/>
            <person name="Oishi K."/>
            <person name="Rigoutsos I."/>
            <person name="Sano M."/>
            <person name="Sasaki A."/>
            <person name="Sasakura Y."/>
            <person name="Shoguchi E."/>
            <person name="Shin-i T."/>
            <person name="Spagnuolo A."/>
            <person name="Stainier D."/>
            <person name="Suzuki M.M."/>
            <person name="Tassy O."/>
            <person name="Takatori N."/>
            <person name="Tokuoka M."/>
            <person name="Yagi K."/>
            <person name="Yoshizaki F."/>
            <person name="Wada S."/>
            <person name="Zhang C."/>
            <person name="Hyatt P.D."/>
            <person name="Larimer F."/>
            <person name="Detter C."/>
            <person name="Doggett N."/>
            <person name="Glavina T."/>
            <person name="Hawkins T."/>
            <person name="Richardson P."/>
            <person name="Lucas S."/>
            <person name="Kohara Y."/>
            <person name="Levine M."/>
            <person name="Satoh N."/>
            <person name="Rokhsar D.S."/>
        </authorList>
    </citation>
    <scope>NUCLEOTIDE SEQUENCE [LARGE SCALE GENOMIC DNA]</scope>
</reference>
<feature type="transmembrane region" description="Helical" evidence="1">
    <location>
        <begin position="580"/>
        <end position="601"/>
    </location>
</feature>
<dbReference type="PANTHER" id="PTHR11161">
    <property type="entry name" value="O-ACYLTRANSFERASE"/>
    <property type="match status" value="1"/>
</dbReference>
<feature type="transmembrane region" description="Helical" evidence="1">
    <location>
        <begin position="303"/>
        <end position="321"/>
    </location>
</feature>
<feature type="transmembrane region" description="Helical" evidence="1">
    <location>
        <begin position="621"/>
        <end position="641"/>
    </location>
</feature>
<reference evidence="4" key="4">
    <citation type="submission" date="2025-09" db="UniProtKB">
        <authorList>
            <consortium name="Ensembl"/>
        </authorList>
    </citation>
    <scope>IDENTIFICATION</scope>
</reference>
<dbReference type="InterPro" id="IPR006621">
    <property type="entry name" value="Nose-resist-to-fluoxetine_N"/>
</dbReference>
<dbReference type="HOGENOM" id="CLU_007874_3_1_1"/>
<dbReference type="GeneID" id="100181555"/>
<keyword evidence="5" id="KW-1185">Reference proteome</keyword>
<dbReference type="InterPro" id="IPR052728">
    <property type="entry name" value="O2_lipid_transport_reg"/>
</dbReference>
<dbReference type="EMBL" id="EAAA01000163">
    <property type="status" value="NOT_ANNOTATED_CDS"/>
    <property type="molecule type" value="Genomic_DNA"/>
</dbReference>
<organism evidence="4 5">
    <name type="scientific">Ciona intestinalis</name>
    <name type="common">Transparent sea squirt</name>
    <name type="synonym">Ascidia intestinalis</name>
    <dbReference type="NCBI Taxonomy" id="7719"/>
    <lineage>
        <taxon>Eukaryota</taxon>
        <taxon>Metazoa</taxon>
        <taxon>Chordata</taxon>
        <taxon>Tunicata</taxon>
        <taxon>Ascidiacea</taxon>
        <taxon>Phlebobranchia</taxon>
        <taxon>Cionidae</taxon>
        <taxon>Ciona</taxon>
    </lineage>
</organism>
<gene>
    <name evidence="4" type="primary">LOC100181555</name>
</gene>
<keyword evidence="1" id="KW-0472">Membrane</keyword>
<feature type="transmembrane region" description="Helical" evidence="1">
    <location>
        <begin position="384"/>
        <end position="405"/>
    </location>
</feature>
<keyword evidence="1" id="KW-1133">Transmembrane helix</keyword>
<evidence type="ECO:0000256" key="1">
    <source>
        <dbReference type="SAM" id="Phobius"/>
    </source>
</evidence>
<dbReference type="KEGG" id="cin:100181555"/>
<reference evidence="4" key="3">
    <citation type="submission" date="2025-08" db="UniProtKB">
        <authorList>
            <consortium name="Ensembl"/>
        </authorList>
    </citation>
    <scope>IDENTIFICATION</scope>
</reference>
<dbReference type="Ensembl" id="ENSCINT00000013754.3">
    <property type="protein sequence ID" value="ENSCINP00000013754.3"/>
    <property type="gene ID" value="ENSCING00000006708.3"/>
</dbReference>
<evidence type="ECO:0000313" key="5">
    <source>
        <dbReference type="Proteomes" id="UP000008144"/>
    </source>
</evidence>
<dbReference type="AlphaFoldDB" id="F7AR57"/>
<dbReference type="GO" id="GO:0016747">
    <property type="term" value="F:acyltransferase activity, transferring groups other than amino-acyl groups"/>
    <property type="evidence" value="ECO:0007669"/>
    <property type="project" value="InterPro"/>
</dbReference>